<keyword evidence="2" id="KW-1185">Reference proteome</keyword>
<organism evidence="1 2">
    <name type="scientific">Microbulbifer halophilus</name>
    <dbReference type="NCBI Taxonomy" id="453963"/>
    <lineage>
        <taxon>Bacteria</taxon>
        <taxon>Pseudomonadati</taxon>
        <taxon>Pseudomonadota</taxon>
        <taxon>Gammaproteobacteria</taxon>
        <taxon>Cellvibrionales</taxon>
        <taxon>Microbulbiferaceae</taxon>
        <taxon>Microbulbifer</taxon>
    </lineage>
</organism>
<name>A0ABW5EE80_9GAMM</name>
<proteinExistence type="predicted"/>
<reference evidence="2" key="1">
    <citation type="journal article" date="2019" name="Int. J. Syst. Evol. Microbiol.">
        <title>The Global Catalogue of Microorganisms (GCM) 10K type strain sequencing project: providing services to taxonomists for standard genome sequencing and annotation.</title>
        <authorList>
            <consortium name="The Broad Institute Genomics Platform"/>
            <consortium name="The Broad Institute Genome Sequencing Center for Infectious Disease"/>
            <person name="Wu L."/>
            <person name="Ma J."/>
        </authorList>
    </citation>
    <scope>NUCLEOTIDE SEQUENCE [LARGE SCALE GENOMIC DNA]</scope>
    <source>
        <strain evidence="2">KCTC 12848</strain>
    </source>
</reference>
<dbReference type="SUPFAM" id="SSF51905">
    <property type="entry name" value="FAD/NAD(P)-binding domain"/>
    <property type="match status" value="1"/>
</dbReference>
<evidence type="ECO:0008006" key="3">
    <source>
        <dbReference type="Google" id="ProtNLM"/>
    </source>
</evidence>
<evidence type="ECO:0000313" key="2">
    <source>
        <dbReference type="Proteomes" id="UP001597425"/>
    </source>
</evidence>
<dbReference type="Gene3D" id="3.50.50.60">
    <property type="entry name" value="FAD/NAD(P)-binding domain"/>
    <property type="match status" value="1"/>
</dbReference>
<sequence length="441" mass="47003">MTKLRQFHSVVVGGGPAGIGPLVYGAWSGRIDELLKRGLALVEAGPSLGAGCLKRYAINSNSPGSTFLESLEHGIDGGRLHRASASPLRAEVGRFRESVLPLSLASELLDVIGTDVAAAISSSPESRLALNTRVDRVRILGPSRFELRLVPSDGSSAPEHIQSNHVLLAAGGEPHVPAELGESLMAACRRRGVRTLPMAVCSDELLTEAGRKSAEAWLDNFDSPQVIVVGGGHSALSSAWLLLERMAGDFLLGADAVQILHRSPVKVFYKTVAMAQEDGFSAFGADDIGSKGEVFPIGGLRGDAKELFRRIAGLAETIEPRACLRRLPSSAQEWDQLDMDWTNLALVVFATGYRFPRLQLCNALGAPVSLHGGFTGRYVDQDSRLLDACGEPIRGLFATGVASGFSPVEMLSGESSFKGKENSVWLCQHHLGEALFNTLVA</sequence>
<dbReference type="Proteomes" id="UP001597425">
    <property type="component" value="Unassembled WGS sequence"/>
</dbReference>
<protein>
    <recommendedName>
        <fullName evidence="3">FAD/NAD(P)-binding domain-containing protein</fullName>
    </recommendedName>
</protein>
<dbReference type="EMBL" id="JBHUJD010000018">
    <property type="protein sequence ID" value="MFD2311487.1"/>
    <property type="molecule type" value="Genomic_DNA"/>
</dbReference>
<dbReference type="PRINTS" id="PR00368">
    <property type="entry name" value="FADPNR"/>
</dbReference>
<dbReference type="InterPro" id="IPR036188">
    <property type="entry name" value="FAD/NAD-bd_sf"/>
</dbReference>
<accession>A0ABW5EE80</accession>
<evidence type="ECO:0000313" key="1">
    <source>
        <dbReference type="EMBL" id="MFD2311487.1"/>
    </source>
</evidence>
<dbReference type="RefSeq" id="WP_265723208.1">
    <property type="nucleotide sequence ID" value="NZ_JAPIVK010000041.1"/>
</dbReference>
<gene>
    <name evidence="1" type="ORF">ACFSKX_13755</name>
</gene>
<comment type="caution">
    <text evidence="1">The sequence shown here is derived from an EMBL/GenBank/DDBJ whole genome shotgun (WGS) entry which is preliminary data.</text>
</comment>